<organism evidence="1 2">
    <name type="scientific">Lichtheimia ornata</name>
    <dbReference type="NCBI Taxonomy" id="688661"/>
    <lineage>
        <taxon>Eukaryota</taxon>
        <taxon>Fungi</taxon>
        <taxon>Fungi incertae sedis</taxon>
        <taxon>Mucoromycota</taxon>
        <taxon>Mucoromycotina</taxon>
        <taxon>Mucoromycetes</taxon>
        <taxon>Mucorales</taxon>
        <taxon>Lichtheimiaceae</taxon>
        <taxon>Lichtheimia</taxon>
    </lineage>
</organism>
<dbReference type="GeneID" id="83220364"/>
<name>A0AAD7US46_9FUNG</name>
<dbReference type="Proteomes" id="UP001234581">
    <property type="component" value="Unassembled WGS sequence"/>
</dbReference>
<keyword evidence="2" id="KW-1185">Reference proteome</keyword>
<evidence type="ECO:0000313" key="2">
    <source>
        <dbReference type="Proteomes" id="UP001234581"/>
    </source>
</evidence>
<protein>
    <submittedName>
        <fullName evidence="1">Uncharacterized protein</fullName>
    </submittedName>
</protein>
<evidence type="ECO:0000313" key="1">
    <source>
        <dbReference type="EMBL" id="KAJ8651405.1"/>
    </source>
</evidence>
<dbReference type="RefSeq" id="XP_058336320.1">
    <property type="nucleotide sequence ID" value="XM_058492913.1"/>
</dbReference>
<dbReference type="AlphaFoldDB" id="A0AAD7US46"/>
<comment type="caution">
    <text evidence="1">The sequence shown here is derived from an EMBL/GenBank/DDBJ whole genome shotgun (WGS) entry which is preliminary data.</text>
</comment>
<reference evidence="1 2" key="1">
    <citation type="submission" date="2023-03" db="EMBL/GenBank/DDBJ databases">
        <title>Genome sequence of Lichtheimia ornata CBS 291.66.</title>
        <authorList>
            <person name="Mohabir J.T."/>
            <person name="Shea T.P."/>
            <person name="Kurbessoian T."/>
            <person name="Berby B."/>
            <person name="Fontaine J."/>
            <person name="Livny J."/>
            <person name="Gnirke A."/>
            <person name="Stajich J.E."/>
            <person name="Cuomo C.A."/>
        </authorList>
    </citation>
    <scope>NUCLEOTIDE SEQUENCE [LARGE SCALE GENOMIC DNA]</scope>
    <source>
        <strain evidence="1">CBS 291.66</strain>
    </source>
</reference>
<gene>
    <name evidence="1" type="ORF">O0I10_013053</name>
</gene>
<accession>A0AAD7US46</accession>
<sequence>MSNDGKDEEMLMDQLAAPVRAVFGVQEANVLFEEQYIHEARETRDGHFIRLIVVRHVGCPSLRETHPSSEDDILEMMESLKFQAAEEETVQEDTVMQEVPQLSTNEKLQHVNMEQATVRLTSLNNMKQTTLDAVFSAMQ</sequence>
<proteinExistence type="predicted"/>
<dbReference type="EMBL" id="JARTCD010000219">
    <property type="protein sequence ID" value="KAJ8651405.1"/>
    <property type="molecule type" value="Genomic_DNA"/>
</dbReference>